<evidence type="ECO:0000313" key="3">
    <source>
        <dbReference type="Proteomes" id="UP000003009"/>
    </source>
</evidence>
<dbReference type="AlphaFoldDB" id="C4GEY2"/>
<sequence length="105" mass="11466">MPDLLRLQPLPNPNGSLKSKSAADAPSFAGFAKISNKRQPEKQKPFAVAPNGFLSDGLGFRLPCPMRLSGHTGGRWRRDYADWGGGFLVLPFDGFHSRFPEPKAA</sequence>
<evidence type="ECO:0000313" key="2">
    <source>
        <dbReference type="EMBL" id="EEP68787.1"/>
    </source>
</evidence>
<accession>C4GEY2</accession>
<dbReference type="EMBL" id="ACJW02000002">
    <property type="protein sequence ID" value="EEP68787.1"/>
    <property type="molecule type" value="Genomic_DNA"/>
</dbReference>
<keyword evidence="3" id="KW-1185">Reference proteome</keyword>
<organism evidence="2 3">
    <name type="scientific">Kingella oralis ATCC 51147</name>
    <dbReference type="NCBI Taxonomy" id="629741"/>
    <lineage>
        <taxon>Bacteria</taxon>
        <taxon>Pseudomonadati</taxon>
        <taxon>Pseudomonadota</taxon>
        <taxon>Betaproteobacteria</taxon>
        <taxon>Neisseriales</taxon>
        <taxon>Neisseriaceae</taxon>
        <taxon>Kingella</taxon>
    </lineage>
</organism>
<name>C4GEY2_9NEIS</name>
<proteinExistence type="predicted"/>
<protein>
    <submittedName>
        <fullName evidence="2">Uncharacterized protein</fullName>
    </submittedName>
</protein>
<reference evidence="2" key="1">
    <citation type="submission" date="2009-04" db="EMBL/GenBank/DDBJ databases">
        <authorList>
            <person name="Weinstock G."/>
            <person name="Sodergren E."/>
            <person name="Clifton S."/>
            <person name="Fulton L."/>
            <person name="Fulton B."/>
            <person name="Courtney L."/>
            <person name="Fronick C."/>
            <person name="Harrison M."/>
            <person name="Strong C."/>
            <person name="Farmer C."/>
            <person name="Delahaunty K."/>
            <person name="Markovic C."/>
            <person name="Hall O."/>
            <person name="Minx P."/>
            <person name="Tomlinson C."/>
            <person name="Mitreva M."/>
            <person name="Nelson J."/>
            <person name="Hou S."/>
            <person name="Wollam A."/>
            <person name="Pepin K.H."/>
            <person name="Johnson M."/>
            <person name="Bhonagiri V."/>
            <person name="Nash W.E."/>
            <person name="Warren W."/>
            <person name="Chinwalla A."/>
            <person name="Mardis E.R."/>
            <person name="Wilson R.K."/>
        </authorList>
    </citation>
    <scope>NUCLEOTIDE SEQUENCE [LARGE SCALE GENOMIC DNA]</scope>
    <source>
        <strain evidence="2">ATCC 51147</strain>
    </source>
</reference>
<dbReference type="HOGENOM" id="CLU_2232916_0_0_4"/>
<dbReference type="Proteomes" id="UP000003009">
    <property type="component" value="Unassembled WGS sequence"/>
</dbReference>
<gene>
    <name evidence="2" type="ORF">GCWU000324_00691</name>
</gene>
<feature type="region of interest" description="Disordered" evidence="1">
    <location>
        <begin position="1"/>
        <end position="23"/>
    </location>
</feature>
<comment type="caution">
    <text evidence="2">The sequence shown here is derived from an EMBL/GenBank/DDBJ whole genome shotgun (WGS) entry which is preliminary data.</text>
</comment>
<evidence type="ECO:0000256" key="1">
    <source>
        <dbReference type="SAM" id="MobiDB-lite"/>
    </source>
</evidence>